<keyword evidence="3" id="KW-0805">Transcription regulation</keyword>
<dbReference type="GO" id="GO:0003700">
    <property type="term" value="F:DNA-binding transcription factor activity"/>
    <property type="evidence" value="ECO:0007669"/>
    <property type="project" value="InterPro"/>
</dbReference>
<dbReference type="FunFam" id="1.10.10.60:FF:000107">
    <property type="entry name" value="MYB transcription factor"/>
    <property type="match status" value="1"/>
</dbReference>
<dbReference type="Pfam" id="PF00249">
    <property type="entry name" value="Myb_DNA-binding"/>
    <property type="match status" value="2"/>
</dbReference>
<dbReference type="CDD" id="cd00167">
    <property type="entry name" value="SANT"/>
    <property type="match status" value="2"/>
</dbReference>
<dbReference type="InterPro" id="IPR044676">
    <property type="entry name" value="EOBI/EOBII-like_plant"/>
</dbReference>
<evidence type="ECO:0000256" key="5">
    <source>
        <dbReference type="ARBA" id="ARBA00023163"/>
    </source>
</evidence>
<dbReference type="AlphaFoldDB" id="A0A835KA12"/>
<evidence type="ECO:0000256" key="7">
    <source>
        <dbReference type="SAM" id="MobiDB-lite"/>
    </source>
</evidence>
<evidence type="ECO:0000259" key="9">
    <source>
        <dbReference type="PROSITE" id="PS51294"/>
    </source>
</evidence>
<name>A0A835KA12_9POAL</name>
<dbReference type="GO" id="GO:0005634">
    <property type="term" value="C:nucleus"/>
    <property type="evidence" value="ECO:0007669"/>
    <property type="project" value="UniProtKB-SubCell"/>
</dbReference>
<keyword evidence="2" id="KW-0677">Repeat</keyword>
<dbReference type="FunFam" id="1.10.10.60:FF:000011">
    <property type="entry name" value="Myb transcription factor"/>
    <property type="match status" value="1"/>
</dbReference>
<feature type="domain" description="Myb-like" evidence="8">
    <location>
        <begin position="82"/>
        <end position="132"/>
    </location>
</feature>
<dbReference type="Proteomes" id="UP000636709">
    <property type="component" value="Unassembled WGS sequence"/>
</dbReference>
<dbReference type="GO" id="GO:0043565">
    <property type="term" value="F:sequence-specific DNA binding"/>
    <property type="evidence" value="ECO:0007669"/>
    <property type="project" value="InterPro"/>
</dbReference>
<dbReference type="PROSITE" id="PS51294">
    <property type="entry name" value="HTH_MYB"/>
    <property type="match status" value="2"/>
</dbReference>
<proteinExistence type="predicted"/>
<evidence type="ECO:0000256" key="4">
    <source>
        <dbReference type="ARBA" id="ARBA00023125"/>
    </source>
</evidence>
<evidence type="ECO:0000256" key="3">
    <source>
        <dbReference type="ARBA" id="ARBA00023015"/>
    </source>
</evidence>
<feature type="compositionally biased region" description="Polar residues" evidence="7">
    <location>
        <begin position="242"/>
        <end position="257"/>
    </location>
</feature>
<dbReference type="InterPro" id="IPR017930">
    <property type="entry name" value="Myb_dom"/>
</dbReference>
<dbReference type="SUPFAM" id="SSF46689">
    <property type="entry name" value="Homeodomain-like"/>
    <property type="match status" value="1"/>
</dbReference>
<accession>A0A835KA12</accession>
<evidence type="ECO:0000256" key="2">
    <source>
        <dbReference type="ARBA" id="ARBA00022737"/>
    </source>
</evidence>
<comment type="subcellular location">
    <subcellularLocation>
        <location evidence="1">Nucleus</location>
    </subcellularLocation>
</comment>
<keyword evidence="4" id="KW-0238">DNA-binding</keyword>
<evidence type="ECO:0000313" key="11">
    <source>
        <dbReference type="Proteomes" id="UP000636709"/>
    </source>
</evidence>
<keyword evidence="6" id="KW-0539">Nucleus</keyword>
<feature type="domain" description="HTH myb-type" evidence="9">
    <location>
        <begin position="86"/>
        <end position="136"/>
    </location>
</feature>
<dbReference type="PANTHER" id="PTHR45675:SF6">
    <property type="entry name" value="OS01G0298400 PROTEIN"/>
    <property type="match status" value="1"/>
</dbReference>
<organism evidence="10 11">
    <name type="scientific">Digitaria exilis</name>
    <dbReference type="NCBI Taxonomy" id="1010633"/>
    <lineage>
        <taxon>Eukaryota</taxon>
        <taxon>Viridiplantae</taxon>
        <taxon>Streptophyta</taxon>
        <taxon>Embryophyta</taxon>
        <taxon>Tracheophyta</taxon>
        <taxon>Spermatophyta</taxon>
        <taxon>Magnoliopsida</taxon>
        <taxon>Liliopsida</taxon>
        <taxon>Poales</taxon>
        <taxon>Poaceae</taxon>
        <taxon>PACMAD clade</taxon>
        <taxon>Panicoideae</taxon>
        <taxon>Panicodae</taxon>
        <taxon>Paniceae</taxon>
        <taxon>Anthephorinae</taxon>
        <taxon>Digitaria</taxon>
    </lineage>
</organism>
<protein>
    <submittedName>
        <fullName evidence="10">Uncharacterized protein</fullName>
    </submittedName>
</protein>
<keyword evidence="11" id="KW-1185">Reference proteome</keyword>
<feature type="region of interest" description="Disordered" evidence="7">
    <location>
        <begin position="232"/>
        <end position="257"/>
    </location>
</feature>
<feature type="domain" description="Myb-like" evidence="8">
    <location>
        <begin position="29"/>
        <end position="81"/>
    </location>
</feature>
<evidence type="ECO:0000313" key="10">
    <source>
        <dbReference type="EMBL" id="KAF8724328.1"/>
    </source>
</evidence>
<dbReference type="InterPro" id="IPR001005">
    <property type="entry name" value="SANT/Myb"/>
</dbReference>
<dbReference type="PANTHER" id="PTHR45675">
    <property type="entry name" value="MYB TRANSCRIPTION FACTOR-RELATED-RELATED"/>
    <property type="match status" value="1"/>
</dbReference>
<dbReference type="EMBL" id="JACEFO010001663">
    <property type="protein sequence ID" value="KAF8724328.1"/>
    <property type="molecule type" value="Genomic_DNA"/>
</dbReference>
<evidence type="ECO:0000256" key="6">
    <source>
        <dbReference type="ARBA" id="ARBA00023242"/>
    </source>
</evidence>
<dbReference type="OrthoDB" id="2143914at2759"/>
<reference evidence="10" key="1">
    <citation type="submission" date="2020-07" db="EMBL/GenBank/DDBJ databases">
        <title>Genome sequence and genetic diversity analysis of an under-domesticated orphan crop, white fonio (Digitaria exilis).</title>
        <authorList>
            <person name="Bennetzen J.L."/>
            <person name="Chen S."/>
            <person name="Ma X."/>
            <person name="Wang X."/>
            <person name="Yssel A.E.J."/>
            <person name="Chaluvadi S.R."/>
            <person name="Johnson M."/>
            <person name="Gangashetty P."/>
            <person name="Hamidou F."/>
            <person name="Sanogo M.D."/>
            <person name="Zwaenepoel A."/>
            <person name="Wallace J."/>
            <person name="Van De Peer Y."/>
            <person name="Van Deynze A."/>
        </authorList>
    </citation>
    <scope>NUCLEOTIDE SEQUENCE</scope>
    <source>
        <tissue evidence="10">Leaves</tissue>
    </source>
</reference>
<dbReference type="SMART" id="SM00717">
    <property type="entry name" value="SANT"/>
    <property type="match status" value="2"/>
</dbReference>
<gene>
    <name evidence="10" type="ORF">HU200_021358</name>
</gene>
<dbReference type="InterPro" id="IPR009057">
    <property type="entry name" value="Homeodomain-like_sf"/>
</dbReference>
<dbReference type="Gene3D" id="1.10.10.60">
    <property type="entry name" value="Homeodomain-like"/>
    <property type="match status" value="2"/>
</dbReference>
<feature type="domain" description="HTH myb-type" evidence="9">
    <location>
        <begin position="29"/>
        <end position="85"/>
    </location>
</feature>
<keyword evidence="5" id="KW-0804">Transcription</keyword>
<sequence length="311" mass="33729">MDALWMSSRGGDLPPSSAAAVSEDEAAALSELRRGPWTAEEDALLSSYVAAHGEGRWNELALHAGLRRTGKSCRLRWLNYLRPGVRRGGFTPREQLLILDLHSRWGNRWSKIAAHLPGRTDNEVKNYWRTRVQKHAKQLGCHVGSGRFHDVVRNLWMPRLVERIQADESAAAAAAVSQCYYDSSASQLASTHQQPAACQDADVAPIVSCGARAPSPDATSCVTGSSSSSWEASPAPAMAGWSSATGEQWRNGCSTSATSGGGDMFDESWSELLARANHDDADSAALTTGFGLGETGDNWWSLDDIWQQPLY</sequence>
<dbReference type="PROSITE" id="PS50090">
    <property type="entry name" value="MYB_LIKE"/>
    <property type="match status" value="2"/>
</dbReference>
<comment type="caution">
    <text evidence="10">The sequence shown here is derived from an EMBL/GenBank/DDBJ whole genome shotgun (WGS) entry which is preliminary data.</text>
</comment>
<evidence type="ECO:0000259" key="8">
    <source>
        <dbReference type="PROSITE" id="PS50090"/>
    </source>
</evidence>
<evidence type="ECO:0000256" key="1">
    <source>
        <dbReference type="ARBA" id="ARBA00004123"/>
    </source>
</evidence>